<comment type="caution">
    <text evidence="4">The sequence shown here is derived from an EMBL/GenBank/DDBJ whole genome shotgun (WGS) entry which is preliminary data.</text>
</comment>
<evidence type="ECO:0000313" key="5">
    <source>
        <dbReference type="Proteomes" id="UP001159042"/>
    </source>
</evidence>
<gene>
    <name evidence="4" type="ORF">NQ315_007752</name>
</gene>
<dbReference type="InterPro" id="IPR013320">
    <property type="entry name" value="ConA-like_dom_sf"/>
</dbReference>
<dbReference type="SMART" id="SM00210">
    <property type="entry name" value="TSPN"/>
    <property type="match status" value="1"/>
</dbReference>
<evidence type="ECO:0000259" key="3">
    <source>
        <dbReference type="SMART" id="SM00210"/>
    </source>
</evidence>
<accession>A0AAV8W983</accession>
<name>A0AAV8W983_9CUCU</name>
<keyword evidence="5" id="KW-1185">Reference proteome</keyword>
<feature type="signal peptide" evidence="2">
    <location>
        <begin position="1"/>
        <end position="21"/>
    </location>
</feature>
<feature type="domain" description="Thrombospondin-like N-terminal" evidence="3">
    <location>
        <begin position="172"/>
        <end position="372"/>
    </location>
</feature>
<evidence type="ECO:0000313" key="4">
    <source>
        <dbReference type="EMBL" id="KAJ8922717.1"/>
    </source>
</evidence>
<evidence type="ECO:0000256" key="1">
    <source>
        <dbReference type="ARBA" id="ARBA00022737"/>
    </source>
</evidence>
<keyword evidence="1" id="KW-0677">Repeat</keyword>
<dbReference type="EMBL" id="JANEYG010000006">
    <property type="protein sequence ID" value="KAJ8922717.1"/>
    <property type="molecule type" value="Genomic_DNA"/>
</dbReference>
<dbReference type="InterPro" id="IPR048287">
    <property type="entry name" value="TSPN-like_N"/>
</dbReference>
<protein>
    <recommendedName>
        <fullName evidence="3">Thrombospondin-like N-terminal domain-containing protein</fullName>
    </recommendedName>
</protein>
<keyword evidence="2" id="KW-0732">Signal</keyword>
<dbReference type="SUPFAM" id="SSF49899">
    <property type="entry name" value="Concanavalin A-like lectins/glucanases"/>
    <property type="match status" value="1"/>
</dbReference>
<dbReference type="Proteomes" id="UP001159042">
    <property type="component" value="Unassembled WGS sequence"/>
</dbReference>
<dbReference type="AlphaFoldDB" id="A0AAV8W983"/>
<evidence type="ECO:0000256" key="2">
    <source>
        <dbReference type="SAM" id="SignalP"/>
    </source>
</evidence>
<reference evidence="4 5" key="1">
    <citation type="journal article" date="2023" name="Insect Mol. Biol.">
        <title>Genome sequencing provides insights into the evolution of gene families encoding plant cell wall-degrading enzymes in longhorned beetles.</title>
        <authorList>
            <person name="Shin N.R."/>
            <person name="Okamura Y."/>
            <person name="Kirsch R."/>
            <person name="Pauchet Y."/>
        </authorList>
    </citation>
    <scope>NUCLEOTIDE SEQUENCE [LARGE SCALE GENOMIC DNA]</scope>
    <source>
        <strain evidence="4">EAD_L_NR</strain>
    </source>
</reference>
<sequence>MRNTLLYLWLGFVLGLATINAMHPSENEIDDYAHKNHQEHPKSPASELFKKDLENSMVYYKLVQNSSGIFLWNWEASTVEILRHALSLPAIALVSYDLQTPNLLHLVEKDLENSMVYYKLVQNSSGIFLWNWEASTVENLRHALPLPAIALVSCDLQTPNLLHLIEKRAREFHDEVDIIKLMNVSAKDQGVSLVEGPIRKFPAYKFRLPYGNVPLANSTVVTSAMNNPNGFTIVFLIRQQKNNLGTLISVNSPGRLTPWFQLSSNSKTGTLTLKYRLQGSNRLRQVDWGLPKHHRKSPLAAWTWISVSVDFRTNTMRLDLDCHPSRFESITPGKEHERISFPEEALVYFRQEPGRKKKFLGSMQVAKVLPYVVESRLWSCLQISPNLAPGLRKPLLKKK</sequence>
<proteinExistence type="predicted"/>
<organism evidence="4 5">
    <name type="scientific">Exocentrus adspersus</name>
    <dbReference type="NCBI Taxonomy" id="1586481"/>
    <lineage>
        <taxon>Eukaryota</taxon>
        <taxon>Metazoa</taxon>
        <taxon>Ecdysozoa</taxon>
        <taxon>Arthropoda</taxon>
        <taxon>Hexapoda</taxon>
        <taxon>Insecta</taxon>
        <taxon>Pterygota</taxon>
        <taxon>Neoptera</taxon>
        <taxon>Endopterygota</taxon>
        <taxon>Coleoptera</taxon>
        <taxon>Polyphaga</taxon>
        <taxon>Cucujiformia</taxon>
        <taxon>Chrysomeloidea</taxon>
        <taxon>Cerambycidae</taxon>
        <taxon>Lamiinae</taxon>
        <taxon>Acanthocinini</taxon>
        <taxon>Exocentrus</taxon>
    </lineage>
</organism>
<dbReference type="Gene3D" id="2.60.120.200">
    <property type="match status" value="1"/>
</dbReference>
<feature type="chain" id="PRO_5043809988" description="Thrombospondin-like N-terminal domain-containing protein" evidence="2">
    <location>
        <begin position="22"/>
        <end position="399"/>
    </location>
</feature>